<keyword evidence="7" id="KW-1185">Reference proteome</keyword>
<dbReference type="InterPro" id="IPR000432">
    <property type="entry name" value="DNA_mismatch_repair_MutS_C"/>
</dbReference>
<feature type="transmembrane region" description="Helical" evidence="4">
    <location>
        <begin position="245"/>
        <end position="266"/>
    </location>
</feature>
<organism evidence="6 7">
    <name type="scientific">Candidatus Cardinium hertigii</name>
    <dbReference type="NCBI Taxonomy" id="247481"/>
    <lineage>
        <taxon>Bacteria</taxon>
        <taxon>Pseudomonadati</taxon>
        <taxon>Bacteroidota</taxon>
        <taxon>Cytophagia</taxon>
        <taxon>Cytophagales</taxon>
        <taxon>Amoebophilaceae</taxon>
        <taxon>Candidatus Cardinium</taxon>
    </lineage>
</organism>
<keyword evidence="4" id="KW-0472">Membrane</keyword>
<dbReference type="PANTHER" id="PTHR11361">
    <property type="entry name" value="DNA MISMATCH REPAIR PROTEIN MUTS FAMILY MEMBER"/>
    <property type="match status" value="1"/>
</dbReference>
<dbReference type="GO" id="GO:0005524">
    <property type="term" value="F:ATP binding"/>
    <property type="evidence" value="ECO:0007669"/>
    <property type="project" value="UniProtKB-KW"/>
</dbReference>
<keyword evidence="4" id="KW-1133">Transmembrane helix</keyword>
<dbReference type="GO" id="GO:0005829">
    <property type="term" value="C:cytosol"/>
    <property type="evidence" value="ECO:0007669"/>
    <property type="project" value="TreeGrafter"/>
</dbReference>
<keyword evidence="4" id="KW-0812">Transmembrane</keyword>
<dbReference type="PIRSF" id="PIRSF037677">
    <property type="entry name" value="DNA_mis_repair_Msh6"/>
    <property type="match status" value="1"/>
</dbReference>
<reference evidence="6 7" key="1">
    <citation type="submission" date="2018-05" db="EMBL/GenBank/DDBJ databases">
        <title>Candidatus Cardinium hertigii Genome Assembly.</title>
        <authorList>
            <person name="Showmaker K.C."/>
            <person name="Walden K.O."/>
            <person name="Fields C.J."/>
            <person name="Lambert K.N."/>
            <person name="Hudson M.E."/>
        </authorList>
    </citation>
    <scope>NUCLEOTIDE SEQUENCE [LARGE SCALE GENOMIC DNA]</scope>
    <source>
        <strain evidence="7">cHgTN10</strain>
    </source>
</reference>
<proteinExistence type="predicted"/>
<evidence type="ECO:0000313" key="6">
    <source>
        <dbReference type="EMBL" id="AWN81985.1"/>
    </source>
</evidence>
<dbReference type="InterPro" id="IPR017261">
    <property type="entry name" value="DNA_mismatch_repair_MutS/MSH"/>
</dbReference>
<dbReference type="Proteomes" id="UP000245872">
    <property type="component" value="Chromosome"/>
</dbReference>
<dbReference type="RefSeq" id="WP_109997387.1">
    <property type="nucleotide sequence ID" value="NZ_CP029619.1"/>
</dbReference>
<dbReference type="InterPro" id="IPR027417">
    <property type="entry name" value="P-loop_NTPase"/>
</dbReference>
<dbReference type="Gene3D" id="1.10.1420.10">
    <property type="match status" value="1"/>
</dbReference>
<dbReference type="InterPro" id="IPR045076">
    <property type="entry name" value="MutS"/>
</dbReference>
<keyword evidence="2" id="KW-0067">ATP-binding</keyword>
<evidence type="ECO:0000313" key="7">
    <source>
        <dbReference type="Proteomes" id="UP000245872"/>
    </source>
</evidence>
<dbReference type="Pfam" id="PF00488">
    <property type="entry name" value="MutS_V"/>
    <property type="match status" value="1"/>
</dbReference>
<dbReference type="SMART" id="SM00534">
    <property type="entry name" value="MUTSac"/>
    <property type="match status" value="1"/>
</dbReference>
<accession>A0A2Z3LHK6</accession>
<dbReference type="OrthoDB" id="9802448at2"/>
<evidence type="ECO:0000256" key="4">
    <source>
        <dbReference type="SAM" id="Phobius"/>
    </source>
</evidence>
<dbReference type="AlphaFoldDB" id="A0A2Z3LHK6"/>
<dbReference type="SUPFAM" id="SSF48334">
    <property type="entry name" value="DNA repair protein MutS, domain III"/>
    <property type="match status" value="1"/>
</dbReference>
<keyword evidence="3" id="KW-0238">DNA-binding</keyword>
<gene>
    <name evidence="6" type="primary">mutS_1</name>
    <name evidence="6" type="ORF">DK880_00671</name>
</gene>
<dbReference type="GO" id="GO:0140664">
    <property type="term" value="F:ATP-dependent DNA damage sensor activity"/>
    <property type="evidence" value="ECO:0007669"/>
    <property type="project" value="InterPro"/>
</dbReference>
<evidence type="ECO:0000256" key="2">
    <source>
        <dbReference type="ARBA" id="ARBA00022840"/>
    </source>
</evidence>
<dbReference type="SUPFAM" id="SSF52540">
    <property type="entry name" value="P-loop containing nucleoside triphosphate hydrolases"/>
    <property type="match status" value="1"/>
</dbReference>
<dbReference type="EMBL" id="CP029619">
    <property type="protein sequence ID" value="AWN81985.1"/>
    <property type="molecule type" value="Genomic_DNA"/>
</dbReference>
<feature type="domain" description="DNA mismatch repair proteins mutS family" evidence="5">
    <location>
        <begin position="510"/>
        <end position="709"/>
    </location>
</feature>
<dbReference type="InterPro" id="IPR036187">
    <property type="entry name" value="DNA_mismatch_repair_MutS_sf"/>
</dbReference>
<evidence type="ECO:0000256" key="3">
    <source>
        <dbReference type="ARBA" id="ARBA00023125"/>
    </source>
</evidence>
<evidence type="ECO:0000256" key="1">
    <source>
        <dbReference type="ARBA" id="ARBA00022741"/>
    </source>
</evidence>
<dbReference type="PANTHER" id="PTHR11361:SF99">
    <property type="entry name" value="DNA MISMATCH REPAIR PROTEIN"/>
    <property type="match status" value="1"/>
</dbReference>
<dbReference type="KEGG" id="cher:DK880_00671"/>
<protein>
    <submittedName>
        <fullName evidence="6">DNA mismatch repair protein MutS</fullName>
    </submittedName>
</protein>
<dbReference type="GO" id="GO:0006298">
    <property type="term" value="P:mismatch repair"/>
    <property type="evidence" value="ECO:0007669"/>
    <property type="project" value="InterPro"/>
</dbReference>
<keyword evidence="1" id="KW-0547">Nucleotide-binding</keyword>
<name>A0A2Z3LHK6_9BACT</name>
<evidence type="ECO:0000259" key="5">
    <source>
        <dbReference type="SMART" id="SM00534"/>
    </source>
</evidence>
<sequence>MKHNSKGNITGMLYVLLFYCIGLDELSATRSIQDEKLMTKIAYNYLRSFATAQKTAPTHPLIASVQQPTKQKQLPLGEVTLAESTQRKVVLRTLFADLAINQIATDKDLLNHNAWLDLALFCGTSSNPSHHLLASINKTTTVLGECALATLLATPTSDLSILLNRQEMVKLLVEQPDYLKALQEVLVSYRKVEPRLLSFWTSTDPLYTKECRSYMQNHFISDNIAINKNAAKLNKRITLRNFRDIYAEYVLIPAIGVVFCGSHALMTSFTKGGFVQSDLKSSFASLPFFVPLYSIVDVTRNYLRTDGKPQLWPFLGSAVMHGLATWRVFRSIKRYQEYSTVFRNLATRLQDVQCLLQTMQSLNNIVINNPALETVYGSSLKEIRQLLLTSQTKTELGTMVSNLLNIKFDNWPYIMGNGGKLLATFHLFEAYKNHLQPAMYALGKLDSLASIAMVIAHAHAKHPKHSYTFTKFLNRTQKESPSIQFHGMWNPLLNPETVVDNEVEMNANETRNMVLCGPNAGGKSSFLSGVAINLLLSQTFGIAASKQATITPFNKIITYIGVGDDIANGSSLFMVEMDRMHHYIHMLASSKPNTFIFSAMDELFSATNPVEGAAAAYSTIACIAKYSNALHIVSSHYPMVMGLESKIKGCGIRNFKVFVKEERTDGKNKKLQYTYKIVPGAATQAVALQLLEQEGYDKTVLNQARYMVQYPERFHNSLRKVK</sequence>
<dbReference type="Gene3D" id="3.40.50.300">
    <property type="entry name" value="P-loop containing nucleotide triphosphate hydrolases"/>
    <property type="match status" value="1"/>
</dbReference>
<dbReference type="GO" id="GO:0030983">
    <property type="term" value="F:mismatched DNA binding"/>
    <property type="evidence" value="ECO:0007669"/>
    <property type="project" value="InterPro"/>
</dbReference>